<keyword evidence="3" id="KW-1185">Reference proteome</keyword>
<dbReference type="RefSeq" id="WP_139695866.1">
    <property type="nucleotide sequence ID" value="NZ_CP074074.1"/>
</dbReference>
<dbReference type="InterPro" id="IPR019052">
    <property type="entry name" value="DUF2383"/>
</dbReference>
<dbReference type="InterPro" id="IPR012347">
    <property type="entry name" value="Ferritin-like"/>
</dbReference>
<reference evidence="2 3" key="1">
    <citation type="submission" date="2019-05" db="EMBL/GenBank/DDBJ databases">
        <title>Tamlana fucoidanivorans sp. nov., isolated from the surface of algae collected from Fujian province in China.</title>
        <authorList>
            <person name="Li J."/>
        </authorList>
    </citation>
    <scope>NUCLEOTIDE SEQUENCE [LARGE SCALE GENOMIC DNA]</scope>
    <source>
        <strain evidence="2 3">CW2-9</strain>
    </source>
</reference>
<evidence type="ECO:0000313" key="2">
    <source>
        <dbReference type="EMBL" id="TNJ45328.1"/>
    </source>
</evidence>
<dbReference type="Pfam" id="PF09537">
    <property type="entry name" value="DUF2383"/>
    <property type="match status" value="1"/>
</dbReference>
<accession>A0A5C4SNF6</accession>
<evidence type="ECO:0000313" key="3">
    <source>
        <dbReference type="Proteomes" id="UP000308713"/>
    </source>
</evidence>
<dbReference type="AlphaFoldDB" id="A0A5C4SNF6"/>
<sequence length="146" mass="16925">MKHAERMLKKLNDLMVMNNTIEKIYLEVAHELVVAEQKAFLKRRAYKRRQFVAALKLEIIKIGGAPVALEKSSSEFWMKFKTLLIYSKDDGLLDEIFNLKAICVKKYNEALSEINMPLSTCKLLLKQVDVIQNEMGNMKRQAEFIS</sequence>
<proteinExistence type="predicted"/>
<gene>
    <name evidence="2" type="ORF">FGF67_06350</name>
</gene>
<evidence type="ECO:0000259" key="1">
    <source>
        <dbReference type="Pfam" id="PF09537"/>
    </source>
</evidence>
<comment type="caution">
    <text evidence="2">The sequence shown here is derived from an EMBL/GenBank/DDBJ whole genome shotgun (WGS) entry which is preliminary data.</text>
</comment>
<dbReference type="Gene3D" id="1.20.1260.10">
    <property type="match status" value="1"/>
</dbReference>
<dbReference type="EMBL" id="VDCS01000005">
    <property type="protein sequence ID" value="TNJ45328.1"/>
    <property type="molecule type" value="Genomic_DNA"/>
</dbReference>
<organism evidence="2 3">
    <name type="scientific">Allotamlana fucoidanivorans</name>
    <dbReference type="NCBI Taxonomy" id="2583814"/>
    <lineage>
        <taxon>Bacteria</taxon>
        <taxon>Pseudomonadati</taxon>
        <taxon>Bacteroidota</taxon>
        <taxon>Flavobacteriia</taxon>
        <taxon>Flavobacteriales</taxon>
        <taxon>Flavobacteriaceae</taxon>
        <taxon>Allotamlana</taxon>
    </lineage>
</organism>
<dbReference type="OrthoDB" id="282393at2"/>
<protein>
    <submittedName>
        <fullName evidence="2">DUF2383 domain-containing protein</fullName>
    </submittedName>
</protein>
<name>A0A5C4SNF6_9FLAO</name>
<dbReference type="Proteomes" id="UP000308713">
    <property type="component" value="Unassembled WGS sequence"/>
</dbReference>
<feature type="domain" description="DUF2383" evidence="1">
    <location>
        <begin position="8"/>
        <end position="112"/>
    </location>
</feature>